<reference evidence="2 3" key="1">
    <citation type="submission" date="2019-01" db="EMBL/GenBank/DDBJ databases">
        <title>Genome sequencing of the rare red list fungi Fomitopsis rosea.</title>
        <authorList>
            <person name="Buettner E."/>
            <person name="Kellner H."/>
        </authorList>
    </citation>
    <scope>NUCLEOTIDE SEQUENCE [LARGE SCALE GENOMIC DNA]</scope>
    <source>
        <strain evidence="2 3">DSM 105464</strain>
    </source>
</reference>
<gene>
    <name evidence="2" type="ORF">EVJ58_g8356</name>
</gene>
<name>A0A4Y9Y381_9APHY</name>
<dbReference type="GO" id="GO:0015074">
    <property type="term" value="P:DNA integration"/>
    <property type="evidence" value="ECO:0007669"/>
    <property type="project" value="InterPro"/>
</dbReference>
<dbReference type="InterPro" id="IPR013762">
    <property type="entry name" value="Integrase-like_cat_sf"/>
</dbReference>
<comment type="caution">
    <text evidence="2">The sequence shown here is derived from an EMBL/GenBank/DDBJ whole genome shotgun (WGS) entry which is preliminary data.</text>
</comment>
<dbReference type="Proteomes" id="UP000298390">
    <property type="component" value="Unassembled WGS sequence"/>
</dbReference>
<evidence type="ECO:0000313" key="3">
    <source>
        <dbReference type="Proteomes" id="UP000298390"/>
    </source>
</evidence>
<accession>A0A4Y9Y381</accession>
<proteinExistence type="predicted"/>
<organism evidence="2 3">
    <name type="scientific">Rhodofomes roseus</name>
    <dbReference type="NCBI Taxonomy" id="34475"/>
    <lineage>
        <taxon>Eukaryota</taxon>
        <taxon>Fungi</taxon>
        <taxon>Dikarya</taxon>
        <taxon>Basidiomycota</taxon>
        <taxon>Agaricomycotina</taxon>
        <taxon>Agaricomycetes</taxon>
        <taxon>Polyporales</taxon>
        <taxon>Rhodofomes</taxon>
    </lineage>
</organism>
<dbReference type="InterPro" id="IPR011010">
    <property type="entry name" value="DNA_brk_join_enz"/>
</dbReference>
<dbReference type="Gene3D" id="1.10.443.10">
    <property type="entry name" value="Intergrase catalytic core"/>
    <property type="match status" value="1"/>
</dbReference>
<evidence type="ECO:0000256" key="1">
    <source>
        <dbReference type="ARBA" id="ARBA00023172"/>
    </source>
</evidence>
<sequence length="713" mass="80755">MPSSWLGNIKDNEAAQRWAAEMSAISATFDPASVSLKKRRVAVKRMFEEFVELKHGISPDDIWQREDISVYLEYFLSLRAKFTNPNLQRVRRGQNNICFDTLRQWKDVLVYLVFTYHPQGGEMLSGGVYAQLTRHITSIQRELGMERHTHSREGFGKSELQILKEHLYAKTGDAIWVWLIDSRTRIIITLRSVTLPKNVMFDAPLLVILNLLMRGMLYHDTWHAICADQAAEIPIRPEFKAHPLICKGSQRGGILEGQPMRTTSMQELFARIAKQCGFEDARLYNFRHGFAEDMLETFGESFAKDAMGHDPGSNTLRKHYVQETAGKDLVGVRIREAQVSREELNWAKQPAFQANVNVMSTADLAHLSHGASSTMISNKTKVAPVPEPITGVNGFHAPEFSDKELRATDEYQKFDARPERQAKYQTLDEMRDEIEEAIGPIHTNNRGTSISVIDRIAVHAEKDRLEALWQEYKRLQACLGTACSRKRRQIKKRLVEAAMREWKAKQAPSGNEQTTAERLEKAALVRNEPALLQVALSYAADQLHQVEDEDVATDVPPTQVISDFINTAVPDSERGKLDELPTTTDLEGVPLHVMKDAYAQYTRRALHKHVHTSKAHANDERIASHKEKENKQTAGAMPTEATLLKYVQASDAVRMAPDPMWRPLRDNLPIPDPMTQHLRGNLPVFNEESYVGALAAISLTYPMLQGRPLPVFV</sequence>
<protein>
    <submittedName>
        <fullName evidence="2">Uncharacterized protein</fullName>
    </submittedName>
</protein>
<keyword evidence="1" id="KW-0233">DNA recombination</keyword>
<dbReference type="GO" id="GO:0003677">
    <property type="term" value="F:DNA binding"/>
    <property type="evidence" value="ECO:0007669"/>
    <property type="project" value="InterPro"/>
</dbReference>
<dbReference type="EMBL" id="SEKV01000607">
    <property type="protein sequence ID" value="TFY55269.1"/>
    <property type="molecule type" value="Genomic_DNA"/>
</dbReference>
<dbReference type="AlphaFoldDB" id="A0A4Y9Y381"/>
<dbReference type="SUPFAM" id="SSF56349">
    <property type="entry name" value="DNA breaking-rejoining enzymes"/>
    <property type="match status" value="1"/>
</dbReference>
<dbReference type="GO" id="GO:0006310">
    <property type="term" value="P:DNA recombination"/>
    <property type="evidence" value="ECO:0007669"/>
    <property type="project" value="UniProtKB-KW"/>
</dbReference>
<evidence type="ECO:0000313" key="2">
    <source>
        <dbReference type="EMBL" id="TFY55269.1"/>
    </source>
</evidence>